<dbReference type="SUPFAM" id="SSF82771">
    <property type="entry name" value="GIY-YIG endonuclease"/>
    <property type="match status" value="1"/>
</dbReference>
<sequence length="453" mass="52326">MYTIVDIETTGGKFNEEGITEIAIYKFDGHEVVDQFISLVNPEREIQPFVVNLTGINSKMLKNAPKFYEIAKRIVEITEDTILVAHNAQFDYRILKTEFKRLGFPFKRQTLCTVELSKDLIPDQKSYSLGKLVRSLGIPVTDRHRASGDALATVKLFKLLLTKDTNKTIIKESIKKEPKFQMEPRLIDIIDNLTSVTGVYYMYKADGELIYIGKSKNIKNRVNQHFTGTTPKSKKMQAQVAAVKYEATGSELVALLKESEEIKRNKPILNRALRRSIFTHALYSFIDHNGYINLTIDKADGRKPCITTFSTRQSGRHFLEKMVEQFNLCQKLAGIYKTKTSCFHYEVKKCEGACIQKESPEDYNKRVQQLLDKYSYKNKNMVIIDRGREVDERSAILIENGIFKGFGFYNLNYQINNLEILQTIITPMENNRDQQHIIQSYLRKNKRLKIINL</sequence>
<name>A0ABR8LPT7_9FLAO</name>
<dbReference type="InterPro" id="IPR006054">
    <property type="entry name" value="DnaQ"/>
</dbReference>
<dbReference type="PANTHER" id="PTHR30231">
    <property type="entry name" value="DNA POLYMERASE III SUBUNIT EPSILON"/>
    <property type="match status" value="1"/>
</dbReference>
<dbReference type="Pfam" id="PF01541">
    <property type="entry name" value="GIY-YIG"/>
    <property type="match status" value="1"/>
</dbReference>
<dbReference type="SMART" id="SM00465">
    <property type="entry name" value="GIYc"/>
    <property type="match status" value="1"/>
</dbReference>
<dbReference type="SMART" id="SM00479">
    <property type="entry name" value="EXOIII"/>
    <property type="match status" value="1"/>
</dbReference>
<dbReference type="NCBIfam" id="TIGR00573">
    <property type="entry name" value="dnaq"/>
    <property type="match status" value="1"/>
</dbReference>
<dbReference type="InterPro" id="IPR035901">
    <property type="entry name" value="GIY-YIG_endonuc_sf"/>
</dbReference>
<dbReference type="Gene3D" id="3.30.420.10">
    <property type="entry name" value="Ribonuclease H-like superfamily/Ribonuclease H"/>
    <property type="match status" value="1"/>
</dbReference>
<dbReference type="PANTHER" id="PTHR30231:SF41">
    <property type="entry name" value="DNA POLYMERASE III SUBUNIT EPSILON"/>
    <property type="match status" value="1"/>
</dbReference>
<evidence type="ECO:0000259" key="1">
    <source>
        <dbReference type="PROSITE" id="PS50164"/>
    </source>
</evidence>
<reference evidence="2 3" key="1">
    <citation type="submission" date="2020-09" db="EMBL/GenBank/DDBJ databases">
        <title>Bacillus nautilus sp. nov., Chryseoglobus crepusculi sp. nov, and Psychrobacter noctis sp. nov., isolated from deep-sea sponges from the equatorial Atlantic.</title>
        <authorList>
            <person name="Stennett H.L."/>
            <person name="Williams S.E."/>
        </authorList>
    </citation>
    <scope>NUCLEOTIDE SEQUENCE [LARGE SCALE GENOMIC DNA]</scope>
    <source>
        <strain evidence="2 3">28M-24</strain>
    </source>
</reference>
<dbReference type="Proteomes" id="UP000627521">
    <property type="component" value="Unassembled WGS sequence"/>
</dbReference>
<dbReference type="Gene3D" id="3.40.1440.10">
    <property type="entry name" value="GIY-YIG endonuclease"/>
    <property type="match status" value="1"/>
</dbReference>
<feature type="domain" description="GIY-YIG" evidence="1">
    <location>
        <begin position="195"/>
        <end position="271"/>
    </location>
</feature>
<protein>
    <submittedName>
        <fullName evidence="2">GIY-YIG nuclease family protein</fullName>
    </submittedName>
</protein>
<comment type="caution">
    <text evidence="2">The sequence shown here is derived from an EMBL/GenBank/DDBJ whole genome shotgun (WGS) entry which is preliminary data.</text>
</comment>
<dbReference type="EMBL" id="JACXXH010000001">
    <property type="protein sequence ID" value="MBD3862235.1"/>
    <property type="molecule type" value="Genomic_DNA"/>
</dbReference>
<proteinExistence type="predicted"/>
<accession>A0ABR8LPT7</accession>
<gene>
    <name evidence="2" type="ORF">IEG06_02145</name>
</gene>
<dbReference type="InterPro" id="IPR013520">
    <property type="entry name" value="Ribonucl_H"/>
</dbReference>
<dbReference type="InterPro" id="IPR036397">
    <property type="entry name" value="RNaseH_sf"/>
</dbReference>
<dbReference type="CDD" id="cd10434">
    <property type="entry name" value="GIY-YIG_UvrC_Cho"/>
    <property type="match status" value="1"/>
</dbReference>
<evidence type="ECO:0000313" key="2">
    <source>
        <dbReference type="EMBL" id="MBD3862235.1"/>
    </source>
</evidence>
<dbReference type="Pfam" id="PF00929">
    <property type="entry name" value="RNase_T"/>
    <property type="match status" value="1"/>
</dbReference>
<evidence type="ECO:0000313" key="3">
    <source>
        <dbReference type="Proteomes" id="UP000627521"/>
    </source>
</evidence>
<dbReference type="InterPro" id="IPR000305">
    <property type="entry name" value="GIY-YIG_endonuc"/>
</dbReference>
<dbReference type="InterPro" id="IPR012337">
    <property type="entry name" value="RNaseH-like_sf"/>
</dbReference>
<dbReference type="CDD" id="cd06127">
    <property type="entry name" value="DEDDh"/>
    <property type="match status" value="1"/>
</dbReference>
<dbReference type="RefSeq" id="WP_191099118.1">
    <property type="nucleotide sequence ID" value="NZ_JACXXF010000001.1"/>
</dbReference>
<dbReference type="SUPFAM" id="SSF53098">
    <property type="entry name" value="Ribonuclease H-like"/>
    <property type="match status" value="1"/>
</dbReference>
<dbReference type="PROSITE" id="PS50164">
    <property type="entry name" value="GIY_YIG"/>
    <property type="match status" value="1"/>
</dbReference>
<keyword evidence="3" id="KW-1185">Reference proteome</keyword>
<organism evidence="2 3">
    <name type="scientific">Olleya marilimosa</name>
    <dbReference type="NCBI Taxonomy" id="272164"/>
    <lineage>
        <taxon>Bacteria</taxon>
        <taxon>Pseudomonadati</taxon>
        <taxon>Bacteroidota</taxon>
        <taxon>Flavobacteriia</taxon>
        <taxon>Flavobacteriales</taxon>
        <taxon>Flavobacteriaceae</taxon>
    </lineage>
</organism>
<dbReference type="InterPro" id="IPR047296">
    <property type="entry name" value="GIY-YIG_UvrC_Cho"/>
</dbReference>